<dbReference type="AlphaFoldDB" id="A0A9W7II46"/>
<dbReference type="OrthoDB" id="4951845at2759"/>
<feature type="compositionally biased region" description="Basic residues" evidence="1">
    <location>
        <begin position="165"/>
        <end position="174"/>
    </location>
</feature>
<dbReference type="GO" id="GO:0034039">
    <property type="term" value="F:8-oxo-7,8-dihydroguanine DNA N-glycosylase activity"/>
    <property type="evidence" value="ECO:0007669"/>
    <property type="project" value="TreeGrafter"/>
</dbReference>
<organism evidence="2 3">
    <name type="scientific">Hibiscus trionum</name>
    <name type="common">Flower of an hour</name>
    <dbReference type="NCBI Taxonomy" id="183268"/>
    <lineage>
        <taxon>Eukaryota</taxon>
        <taxon>Viridiplantae</taxon>
        <taxon>Streptophyta</taxon>
        <taxon>Embryophyta</taxon>
        <taxon>Tracheophyta</taxon>
        <taxon>Spermatophyta</taxon>
        <taxon>Magnoliopsida</taxon>
        <taxon>eudicotyledons</taxon>
        <taxon>Gunneridae</taxon>
        <taxon>Pentapetalae</taxon>
        <taxon>rosids</taxon>
        <taxon>malvids</taxon>
        <taxon>Malvales</taxon>
        <taxon>Malvaceae</taxon>
        <taxon>Malvoideae</taxon>
        <taxon>Hibiscus</taxon>
    </lineage>
</organism>
<protein>
    <recommendedName>
        <fullName evidence="4">HhH-GPD domain-containing protein</fullName>
    </recommendedName>
</protein>
<accession>A0A9W7II46</accession>
<proteinExistence type="predicted"/>
<evidence type="ECO:0000313" key="3">
    <source>
        <dbReference type="Proteomes" id="UP001165190"/>
    </source>
</evidence>
<evidence type="ECO:0000256" key="1">
    <source>
        <dbReference type="SAM" id="MobiDB-lite"/>
    </source>
</evidence>
<dbReference type="SUPFAM" id="SSF48150">
    <property type="entry name" value="DNA-glycosylase"/>
    <property type="match status" value="1"/>
</dbReference>
<sequence length="362" mass="41631">MELKLALGECSSSFDMEKAVCNHGFFMMSPNIWIPSTRSLRRPLRLADSRRSVSVTISHPPDYPFLVIQVQDSLSSADEAAILEQVGRMLRISSKDERYVREFQTMHSSAKEKGFGRIFRSPSFFEDAVKSLLLCNCGWKRTLDMARALCELQPEIALDNENGHLKRKRSKRKPSSSNSSESIQNFPSWKEMVSWPWVNAAYLEKRCNLGYRAASILQLATMFAQGKLEEDEITKTEQSFDPTISESLYQKLLEIKGFGPFICSNIMMCVGFYQRIPSDTETIRHLKQVYGKENCSKNTIAKDIVEIYEKYNPFQCLVYWMELIEEYESKSGKLSELDSFNYHLVTGSLFRDKEVNRIVSNA</sequence>
<reference evidence="2" key="1">
    <citation type="submission" date="2023-05" db="EMBL/GenBank/DDBJ databases">
        <title>Genome and transcriptome analyses reveal genes involved in the formation of fine ridges on petal epidermal cells in Hibiscus trionum.</title>
        <authorList>
            <person name="Koshimizu S."/>
            <person name="Masuda S."/>
            <person name="Ishii T."/>
            <person name="Shirasu K."/>
            <person name="Hoshino A."/>
            <person name="Arita M."/>
        </authorList>
    </citation>
    <scope>NUCLEOTIDE SEQUENCE</scope>
    <source>
        <strain evidence="2">Hamamatsu line</strain>
    </source>
</reference>
<evidence type="ECO:0000313" key="2">
    <source>
        <dbReference type="EMBL" id="GMI95170.1"/>
    </source>
</evidence>
<gene>
    <name evidence="2" type="ORF">HRI_003186300</name>
</gene>
<dbReference type="Gene3D" id="1.10.340.30">
    <property type="entry name" value="Hypothetical protein, domain 2"/>
    <property type="match status" value="1"/>
</dbReference>
<dbReference type="EMBL" id="BSYR01000026">
    <property type="protein sequence ID" value="GMI95170.1"/>
    <property type="molecule type" value="Genomic_DNA"/>
</dbReference>
<dbReference type="GO" id="GO:0005634">
    <property type="term" value="C:nucleus"/>
    <property type="evidence" value="ECO:0007669"/>
    <property type="project" value="TreeGrafter"/>
</dbReference>
<dbReference type="PANTHER" id="PTHR10242:SF7">
    <property type="entry name" value="HHH-GPD DOMAIN-CONTAINING PROTEIN"/>
    <property type="match status" value="1"/>
</dbReference>
<keyword evidence="3" id="KW-1185">Reference proteome</keyword>
<dbReference type="InterPro" id="IPR011257">
    <property type="entry name" value="DNA_glycosylase"/>
</dbReference>
<dbReference type="Proteomes" id="UP001165190">
    <property type="component" value="Unassembled WGS sequence"/>
</dbReference>
<comment type="caution">
    <text evidence="2">The sequence shown here is derived from an EMBL/GenBank/DDBJ whole genome shotgun (WGS) entry which is preliminary data.</text>
</comment>
<dbReference type="GO" id="GO:0006285">
    <property type="term" value="P:base-excision repair, AP site formation"/>
    <property type="evidence" value="ECO:0007669"/>
    <property type="project" value="TreeGrafter"/>
</dbReference>
<dbReference type="PANTHER" id="PTHR10242">
    <property type="entry name" value="8-OXOGUANINE DNA GLYCOSYLASE"/>
    <property type="match status" value="1"/>
</dbReference>
<dbReference type="InterPro" id="IPR052054">
    <property type="entry name" value="Oxidative_DNA_repair_enzyme"/>
</dbReference>
<evidence type="ECO:0008006" key="4">
    <source>
        <dbReference type="Google" id="ProtNLM"/>
    </source>
</evidence>
<feature type="region of interest" description="Disordered" evidence="1">
    <location>
        <begin position="163"/>
        <end position="183"/>
    </location>
</feature>
<name>A0A9W7II46_HIBTR</name>